<dbReference type="EMBL" id="CP004144">
    <property type="protein sequence ID" value="AGF95474.1"/>
    <property type="molecule type" value="Genomic_DNA"/>
</dbReference>
<dbReference type="KEGG" id="mmaz:MmTuc01_0014"/>
<sequence>MIQTVFAVKKIPYLKLNPVAKSPLYLTVIYFLQPFLIL</sequence>
<dbReference type="HOGENOM" id="CLU_3322953_0_0_2"/>
<name>M1QEU0_METMZ</name>
<accession>M1QEU0</accession>
<evidence type="ECO:0000313" key="1">
    <source>
        <dbReference type="EMBL" id="AGF95474.1"/>
    </source>
</evidence>
<dbReference type="AlphaFoldDB" id="M1QEU0"/>
<dbReference type="BioCyc" id="MMAZ1236903:G139K-14-MONOMER"/>
<organism evidence="1 2">
    <name type="scientific">Methanosarcina mazei Tuc01</name>
    <dbReference type="NCBI Taxonomy" id="1236903"/>
    <lineage>
        <taxon>Archaea</taxon>
        <taxon>Methanobacteriati</taxon>
        <taxon>Methanobacteriota</taxon>
        <taxon>Stenosarchaea group</taxon>
        <taxon>Methanomicrobia</taxon>
        <taxon>Methanosarcinales</taxon>
        <taxon>Methanosarcinaceae</taxon>
        <taxon>Methanosarcina</taxon>
    </lineage>
</organism>
<protein>
    <submittedName>
        <fullName evidence="1">Uncharacterized protein</fullName>
    </submittedName>
</protein>
<dbReference type="Proteomes" id="UP000011718">
    <property type="component" value="Chromosome"/>
</dbReference>
<gene>
    <name evidence="1" type="ORF">MmTuc01_0014</name>
</gene>
<reference evidence="1 2" key="1">
    <citation type="journal article" date="2013" name="Genome Announc.">
        <title>Complete Genome of a Methanosarcina mazei Strain Isolated from Sediment Samples from an Amazonian Flooded Area.</title>
        <authorList>
            <person name="Assis das Gracas D."/>
            <person name="Thiago Juca Ramos R."/>
            <person name="Vieira Araujo A.C."/>
            <person name="Zahlouth R."/>
            <person name="Ribeiro Carneiro A."/>
            <person name="Souza Lopes T."/>
            <person name="Azevedo Barauna R."/>
            <person name="Azevedo V."/>
            <person name="Cruz Schneider M.P."/>
            <person name="Pellizari V.H."/>
            <person name="Silva A."/>
        </authorList>
    </citation>
    <scope>NUCLEOTIDE SEQUENCE [LARGE SCALE GENOMIC DNA]</scope>
    <source>
        <strain evidence="1 2">Tuc01</strain>
    </source>
</reference>
<proteinExistence type="predicted"/>
<evidence type="ECO:0000313" key="2">
    <source>
        <dbReference type="Proteomes" id="UP000011718"/>
    </source>
</evidence>